<dbReference type="EMBL" id="PFWI01000013">
    <property type="protein sequence ID" value="PJA62577.1"/>
    <property type="molecule type" value="Genomic_DNA"/>
</dbReference>
<sequence length="145" mass="16403">MRKNTAGFTVLEFLVAAFILVIVIGSSLLLFKKSSSSFSEGKNKAEIYQDARECLGFIGAHLKTALVNDWENNRINFIGEEKKVKFIGPFSTPEDASDICKMSFYLEGKEMKIWLERMGKKEKDYSFPDSFPGSQTLISNIQELI</sequence>
<accession>A0A2M7YHW5</accession>
<evidence type="ECO:0008006" key="4">
    <source>
        <dbReference type="Google" id="ProtNLM"/>
    </source>
</evidence>
<keyword evidence="1" id="KW-0812">Transmembrane</keyword>
<gene>
    <name evidence="2" type="ORF">CO162_00365</name>
</gene>
<evidence type="ECO:0000256" key="1">
    <source>
        <dbReference type="SAM" id="Phobius"/>
    </source>
</evidence>
<dbReference type="AlphaFoldDB" id="A0A2M7YHW5"/>
<keyword evidence="1" id="KW-1133">Transmembrane helix</keyword>
<protein>
    <recommendedName>
        <fullName evidence="4">Type II secretion system protein</fullName>
    </recommendedName>
</protein>
<feature type="non-terminal residue" evidence="2">
    <location>
        <position position="145"/>
    </location>
</feature>
<feature type="transmembrane region" description="Helical" evidence="1">
    <location>
        <begin position="6"/>
        <end position="31"/>
    </location>
</feature>
<dbReference type="Proteomes" id="UP000229213">
    <property type="component" value="Unassembled WGS sequence"/>
</dbReference>
<name>A0A2M7YHW5_9BACT</name>
<evidence type="ECO:0000313" key="3">
    <source>
        <dbReference type="Proteomes" id="UP000229213"/>
    </source>
</evidence>
<organism evidence="2 3">
    <name type="scientific">bacterium (Candidatus Ratteibacteria) CG_4_9_14_3_um_filter_41_21</name>
    <dbReference type="NCBI Taxonomy" id="2014289"/>
    <lineage>
        <taxon>Bacteria</taxon>
        <taxon>Candidatus Ratteibacteria</taxon>
    </lineage>
</organism>
<reference evidence="3" key="1">
    <citation type="submission" date="2017-09" db="EMBL/GenBank/DDBJ databases">
        <title>Depth-based differentiation of microbial function through sediment-hosted aquifers and enrichment of novel symbionts in the deep terrestrial subsurface.</title>
        <authorList>
            <person name="Probst A.J."/>
            <person name="Ladd B."/>
            <person name="Jarett J.K."/>
            <person name="Geller-Mcgrath D.E."/>
            <person name="Sieber C.M.K."/>
            <person name="Emerson J.B."/>
            <person name="Anantharaman K."/>
            <person name="Thomas B.C."/>
            <person name="Malmstrom R."/>
            <person name="Stieglmeier M."/>
            <person name="Klingl A."/>
            <person name="Woyke T."/>
            <person name="Ryan C.M."/>
            <person name="Banfield J.F."/>
        </authorList>
    </citation>
    <scope>NUCLEOTIDE SEQUENCE [LARGE SCALE GENOMIC DNA]</scope>
</reference>
<comment type="caution">
    <text evidence="2">The sequence shown here is derived from an EMBL/GenBank/DDBJ whole genome shotgun (WGS) entry which is preliminary data.</text>
</comment>
<keyword evidence="1" id="KW-0472">Membrane</keyword>
<proteinExistence type="predicted"/>
<evidence type="ECO:0000313" key="2">
    <source>
        <dbReference type="EMBL" id="PJA62577.1"/>
    </source>
</evidence>